<dbReference type="GO" id="GO:0002953">
    <property type="term" value="F:5'-deoxynucleotidase activity"/>
    <property type="evidence" value="ECO:0007669"/>
    <property type="project" value="UniProtKB-EC"/>
</dbReference>
<comment type="catalytic activity">
    <reaction evidence="1">
        <text>a 2'-deoxyribonucleoside 5'-phosphate + H2O = a 2'-deoxyribonucleoside + phosphate</text>
        <dbReference type="Rhea" id="RHEA:36167"/>
        <dbReference type="ChEBI" id="CHEBI:15377"/>
        <dbReference type="ChEBI" id="CHEBI:18274"/>
        <dbReference type="ChEBI" id="CHEBI:43474"/>
        <dbReference type="ChEBI" id="CHEBI:65317"/>
        <dbReference type="EC" id="3.1.3.89"/>
    </reaction>
</comment>
<keyword evidence="7" id="KW-0378">Hydrolase</keyword>
<dbReference type="Gene3D" id="1.10.3210.10">
    <property type="entry name" value="Hypothetical protein af1432"/>
    <property type="match status" value="1"/>
</dbReference>
<comment type="subunit">
    <text evidence="4">Homodimer.</text>
</comment>
<evidence type="ECO:0000256" key="2">
    <source>
        <dbReference type="ARBA" id="ARBA00001936"/>
    </source>
</evidence>
<evidence type="ECO:0000256" key="7">
    <source>
        <dbReference type="ARBA" id="ARBA00022801"/>
    </source>
</evidence>
<evidence type="ECO:0000259" key="8">
    <source>
        <dbReference type="SMART" id="SM00471"/>
    </source>
</evidence>
<evidence type="ECO:0000256" key="4">
    <source>
        <dbReference type="ARBA" id="ARBA00011738"/>
    </source>
</evidence>
<dbReference type="AlphaFoldDB" id="A0A7T5VBC8"/>
<evidence type="ECO:0000256" key="1">
    <source>
        <dbReference type="ARBA" id="ARBA00001638"/>
    </source>
</evidence>
<protein>
    <recommendedName>
        <fullName evidence="5">5'-deoxynucleotidase</fullName>
        <ecNumber evidence="5">3.1.3.89</ecNumber>
    </recommendedName>
</protein>
<dbReference type="Proteomes" id="UP000596092">
    <property type="component" value="Chromosome"/>
</dbReference>
<dbReference type="SUPFAM" id="SSF109604">
    <property type="entry name" value="HD-domain/PDEase-like"/>
    <property type="match status" value="1"/>
</dbReference>
<feature type="domain" description="HD/PDEase" evidence="8">
    <location>
        <begin position="30"/>
        <end position="147"/>
    </location>
</feature>
<organism evidence="9 10">
    <name type="scientific">Desulfobulbus oligotrophicus</name>
    <dbReference type="NCBI Taxonomy" id="1909699"/>
    <lineage>
        <taxon>Bacteria</taxon>
        <taxon>Pseudomonadati</taxon>
        <taxon>Thermodesulfobacteriota</taxon>
        <taxon>Desulfobulbia</taxon>
        <taxon>Desulfobulbales</taxon>
        <taxon>Desulfobulbaceae</taxon>
        <taxon>Desulfobulbus</taxon>
    </lineage>
</organism>
<evidence type="ECO:0000256" key="3">
    <source>
        <dbReference type="ARBA" id="ARBA00001941"/>
    </source>
</evidence>
<dbReference type="RefSeq" id="WP_199263584.1">
    <property type="nucleotide sequence ID" value="NZ_CP054140.1"/>
</dbReference>
<dbReference type="Pfam" id="PF13023">
    <property type="entry name" value="HD_3"/>
    <property type="match status" value="1"/>
</dbReference>
<dbReference type="EC" id="3.1.3.89" evidence="5"/>
<comment type="cofactor">
    <cofactor evidence="2">
        <name>Mn(2+)</name>
        <dbReference type="ChEBI" id="CHEBI:29035"/>
    </cofactor>
</comment>
<evidence type="ECO:0000313" key="9">
    <source>
        <dbReference type="EMBL" id="QQG64752.1"/>
    </source>
</evidence>
<evidence type="ECO:0000256" key="5">
    <source>
        <dbReference type="ARBA" id="ARBA00012964"/>
    </source>
</evidence>
<dbReference type="KEGG" id="dog:HP555_02165"/>
<evidence type="ECO:0000313" key="10">
    <source>
        <dbReference type="Proteomes" id="UP000596092"/>
    </source>
</evidence>
<reference evidence="9 10" key="1">
    <citation type="submission" date="2020-05" db="EMBL/GenBank/DDBJ databases">
        <title>Complete genome of Desulfobulbus oligotrophicus.</title>
        <authorList>
            <person name="Podar M."/>
        </authorList>
    </citation>
    <scope>NUCLEOTIDE SEQUENCE [LARGE SCALE GENOMIC DNA]</scope>
    <source>
        <strain evidence="9 10">Prop6</strain>
    </source>
</reference>
<dbReference type="PANTHER" id="PTHR11845:SF13">
    <property type="entry name" value="5'-DEOXYNUCLEOTIDASE HDDC2"/>
    <property type="match status" value="1"/>
</dbReference>
<dbReference type="EMBL" id="CP054140">
    <property type="protein sequence ID" value="QQG64752.1"/>
    <property type="molecule type" value="Genomic_DNA"/>
</dbReference>
<dbReference type="GO" id="GO:0005737">
    <property type="term" value="C:cytoplasm"/>
    <property type="evidence" value="ECO:0007669"/>
    <property type="project" value="TreeGrafter"/>
</dbReference>
<sequence length="195" mass="22546">MNDLLVRISFIKEVERLKNVLRSAHTSQGRQESTAEHTWRLCLMAIVFADQMEVVDLLKVLKLCVIHDLGEAIHGDIPAIHQNQNLDKTKIEREDLQFLTKSLPINLRDEILSLWEEYESGQTPEARSVKALDKLETIIQHNQGANPEDFDYAFNLHYGKKYTDATSFFKKLRMLVDEETRHHALKSSQLPHQTA</sequence>
<keyword evidence="6" id="KW-0479">Metal-binding</keyword>
<dbReference type="InterPro" id="IPR003607">
    <property type="entry name" value="HD/PDEase_dom"/>
</dbReference>
<evidence type="ECO:0000256" key="6">
    <source>
        <dbReference type="ARBA" id="ARBA00022723"/>
    </source>
</evidence>
<dbReference type="GO" id="GO:0046872">
    <property type="term" value="F:metal ion binding"/>
    <property type="evidence" value="ECO:0007669"/>
    <property type="project" value="UniProtKB-KW"/>
</dbReference>
<dbReference type="SMART" id="SM00471">
    <property type="entry name" value="HDc"/>
    <property type="match status" value="1"/>
</dbReference>
<accession>A0A7T5VBC8</accession>
<dbReference type="PANTHER" id="PTHR11845">
    <property type="entry name" value="5'-DEOXYNUCLEOTIDASE HDDC2"/>
    <property type="match status" value="1"/>
</dbReference>
<proteinExistence type="predicted"/>
<dbReference type="InterPro" id="IPR039356">
    <property type="entry name" value="YfbR/HDDC2"/>
</dbReference>
<comment type="cofactor">
    <cofactor evidence="3">
        <name>Co(2+)</name>
        <dbReference type="ChEBI" id="CHEBI:48828"/>
    </cofactor>
</comment>
<name>A0A7T5VBC8_9BACT</name>
<keyword evidence="10" id="KW-1185">Reference proteome</keyword>
<dbReference type="InterPro" id="IPR006674">
    <property type="entry name" value="HD_domain"/>
</dbReference>
<gene>
    <name evidence="9" type="ORF">HP555_02165</name>
</gene>